<reference evidence="3" key="1">
    <citation type="submission" date="2023-03" db="EMBL/GenBank/DDBJ databases">
        <title>Complete genome of Cladonia borealis.</title>
        <authorList>
            <person name="Park H."/>
        </authorList>
    </citation>
    <scope>NUCLEOTIDE SEQUENCE</scope>
    <source>
        <strain evidence="3">ANT050790</strain>
    </source>
</reference>
<dbReference type="Proteomes" id="UP001166286">
    <property type="component" value="Unassembled WGS sequence"/>
</dbReference>
<keyword evidence="4" id="KW-1185">Reference proteome</keyword>
<accession>A0AA39RAA0</accession>
<comment type="caution">
    <text evidence="3">The sequence shown here is derived from an EMBL/GenBank/DDBJ whole genome shotgun (WGS) entry which is preliminary data.</text>
</comment>
<sequence length="131" mass="13462">MARHKMMPMPMAALAIALSLFEDGFVDRGGAAAPIVVSVEEIVGNTVVSVIGDTVVGDKDAEDEVGGAGEEKDGNEIPLLEDRPGAVELEAPVGKLVILGPHVCGDMESFDVIVKTGVLAQSSPAKSSSCM</sequence>
<evidence type="ECO:0000256" key="2">
    <source>
        <dbReference type="SAM" id="SignalP"/>
    </source>
</evidence>
<gene>
    <name evidence="3" type="ORF">JMJ35_000221</name>
</gene>
<dbReference type="EMBL" id="JAFEKC020000001">
    <property type="protein sequence ID" value="KAK0517066.1"/>
    <property type="molecule type" value="Genomic_DNA"/>
</dbReference>
<feature type="chain" id="PRO_5041368713" evidence="2">
    <location>
        <begin position="22"/>
        <end position="131"/>
    </location>
</feature>
<evidence type="ECO:0000313" key="3">
    <source>
        <dbReference type="EMBL" id="KAK0517066.1"/>
    </source>
</evidence>
<feature type="region of interest" description="Disordered" evidence="1">
    <location>
        <begin position="59"/>
        <end position="81"/>
    </location>
</feature>
<evidence type="ECO:0000256" key="1">
    <source>
        <dbReference type="SAM" id="MobiDB-lite"/>
    </source>
</evidence>
<evidence type="ECO:0000313" key="4">
    <source>
        <dbReference type="Proteomes" id="UP001166286"/>
    </source>
</evidence>
<dbReference type="AlphaFoldDB" id="A0AA39RAA0"/>
<feature type="compositionally biased region" description="Basic and acidic residues" evidence="1">
    <location>
        <begin position="69"/>
        <end position="81"/>
    </location>
</feature>
<organism evidence="3 4">
    <name type="scientific">Cladonia borealis</name>
    <dbReference type="NCBI Taxonomy" id="184061"/>
    <lineage>
        <taxon>Eukaryota</taxon>
        <taxon>Fungi</taxon>
        <taxon>Dikarya</taxon>
        <taxon>Ascomycota</taxon>
        <taxon>Pezizomycotina</taxon>
        <taxon>Lecanoromycetes</taxon>
        <taxon>OSLEUM clade</taxon>
        <taxon>Lecanoromycetidae</taxon>
        <taxon>Lecanorales</taxon>
        <taxon>Lecanorineae</taxon>
        <taxon>Cladoniaceae</taxon>
        <taxon>Cladonia</taxon>
    </lineage>
</organism>
<name>A0AA39RAA0_9LECA</name>
<feature type="signal peptide" evidence="2">
    <location>
        <begin position="1"/>
        <end position="21"/>
    </location>
</feature>
<protein>
    <submittedName>
        <fullName evidence="3">Uncharacterized protein</fullName>
    </submittedName>
</protein>
<proteinExistence type="predicted"/>
<keyword evidence="2" id="KW-0732">Signal</keyword>